<evidence type="ECO:0000313" key="1">
    <source>
        <dbReference type="EMBL" id="MBW82896.1"/>
    </source>
</evidence>
<reference evidence="1" key="1">
    <citation type="submission" date="2018-02" db="EMBL/GenBank/DDBJ databases">
        <title>Rhizophora mucronata_Transcriptome.</title>
        <authorList>
            <person name="Meera S.P."/>
            <person name="Sreeshan A."/>
            <person name="Augustine A."/>
        </authorList>
    </citation>
    <scope>NUCLEOTIDE SEQUENCE</scope>
    <source>
        <tissue evidence="1">Leaf</tissue>
    </source>
</reference>
<dbReference type="EMBL" id="GGEC01002413">
    <property type="protein sequence ID" value="MBW82896.1"/>
    <property type="molecule type" value="Transcribed_RNA"/>
</dbReference>
<protein>
    <submittedName>
        <fullName evidence="1">Stomatin-like protein 2</fullName>
    </submittedName>
</protein>
<dbReference type="AlphaFoldDB" id="A0A2P2INX3"/>
<sequence length="36" mass="4365">MEGSRPVRRWRTGVEDEKGEEIEGELERISRNFPRY</sequence>
<dbReference type="EMBL" id="GGEC01002412">
    <property type="protein sequence ID" value="MBW82895.1"/>
    <property type="molecule type" value="Transcribed_RNA"/>
</dbReference>
<organism evidence="1">
    <name type="scientific">Rhizophora mucronata</name>
    <name type="common">Asiatic mangrove</name>
    <dbReference type="NCBI Taxonomy" id="61149"/>
    <lineage>
        <taxon>Eukaryota</taxon>
        <taxon>Viridiplantae</taxon>
        <taxon>Streptophyta</taxon>
        <taxon>Embryophyta</taxon>
        <taxon>Tracheophyta</taxon>
        <taxon>Spermatophyta</taxon>
        <taxon>Magnoliopsida</taxon>
        <taxon>eudicotyledons</taxon>
        <taxon>Gunneridae</taxon>
        <taxon>Pentapetalae</taxon>
        <taxon>rosids</taxon>
        <taxon>fabids</taxon>
        <taxon>Malpighiales</taxon>
        <taxon>Rhizophoraceae</taxon>
        <taxon>Rhizophora</taxon>
    </lineage>
</organism>
<proteinExistence type="predicted"/>
<accession>A0A2P2INX3</accession>
<name>A0A2P2INX3_RHIMU</name>